<keyword evidence="4 7" id="KW-0238">DNA-binding</keyword>
<dbReference type="PROSITE" id="PS51755">
    <property type="entry name" value="OMPR_PHOB"/>
    <property type="match status" value="1"/>
</dbReference>
<evidence type="ECO:0000259" key="9">
    <source>
        <dbReference type="PROSITE" id="PS51755"/>
    </source>
</evidence>
<evidence type="ECO:0000259" key="8">
    <source>
        <dbReference type="PROSITE" id="PS50110"/>
    </source>
</evidence>
<dbReference type="GO" id="GO:0005829">
    <property type="term" value="C:cytosol"/>
    <property type="evidence" value="ECO:0007669"/>
    <property type="project" value="TreeGrafter"/>
</dbReference>
<evidence type="ECO:0000256" key="4">
    <source>
        <dbReference type="ARBA" id="ARBA00023125"/>
    </source>
</evidence>
<keyword evidence="2" id="KW-0902">Two-component regulatory system</keyword>
<dbReference type="Pfam" id="PF00486">
    <property type="entry name" value="Trans_reg_C"/>
    <property type="match status" value="1"/>
</dbReference>
<dbReference type="InterPro" id="IPR039420">
    <property type="entry name" value="WalR-like"/>
</dbReference>
<dbReference type="HOGENOM" id="CLU_000445_30_4_4"/>
<feature type="domain" description="OmpR/PhoB-type" evidence="9">
    <location>
        <begin position="147"/>
        <end position="249"/>
    </location>
</feature>
<dbReference type="GO" id="GO:0000156">
    <property type="term" value="F:phosphorelay response regulator activity"/>
    <property type="evidence" value="ECO:0007669"/>
    <property type="project" value="TreeGrafter"/>
</dbReference>
<keyword evidence="5" id="KW-0804">Transcription</keyword>
<protein>
    <submittedName>
        <fullName evidence="10">Two component transcriptional regulator, winged helix family</fullName>
    </submittedName>
</protein>
<dbReference type="RefSeq" id="WP_012346681.1">
    <property type="nucleotide sequence ID" value="NC_010524.1"/>
</dbReference>
<dbReference type="CDD" id="cd00383">
    <property type="entry name" value="trans_reg_C"/>
    <property type="match status" value="1"/>
</dbReference>
<dbReference type="eggNOG" id="COG0745">
    <property type="taxonomic scope" value="Bacteria"/>
</dbReference>
<accession>B1XXD9</accession>
<keyword evidence="3" id="KW-0805">Transcription regulation</keyword>
<dbReference type="GO" id="GO:0006355">
    <property type="term" value="P:regulation of DNA-templated transcription"/>
    <property type="evidence" value="ECO:0007669"/>
    <property type="project" value="InterPro"/>
</dbReference>
<reference evidence="10 11" key="1">
    <citation type="submission" date="2008-03" db="EMBL/GenBank/DDBJ databases">
        <title>Complete sequence of Leptothrix cholodnii SP-6.</title>
        <authorList>
            <consortium name="US DOE Joint Genome Institute"/>
            <person name="Copeland A."/>
            <person name="Lucas S."/>
            <person name="Lapidus A."/>
            <person name="Glavina del Rio T."/>
            <person name="Dalin E."/>
            <person name="Tice H."/>
            <person name="Bruce D."/>
            <person name="Goodwin L."/>
            <person name="Pitluck S."/>
            <person name="Chertkov O."/>
            <person name="Brettin T."/>
            <person name="Detter J.C."/>
            <person name="Han C."/>
            <person name="Kuske C.R."/>
            <person name="Schmutz J."/>
            <person name="Larimer F."/>
            <person name="Land M."/>
            <person name="Hauser L."/>
            <person name="Kyrpides N."/>
            <person name="Lykidis A."/>
            <person name="Emerson D."/>
            <person name="Richardson P."/>
        </authorList>
    </citation>
    <scope>NUCLEOTIDE SEQUENCE [LARGE SCALE GENOMIC DNA]</scope>
    <source>
        <strain evidence="11">ATCC 51168 / LMG 8142 / SP-6</strain>
    </source>
</reference>
<dbReference type="InterPro" id="IPR001867">
    <property type="entry name" value="OmpR/PhoB-type_DNA-bd"/>
</dbReference>
<dbReference type="GO" id="GO:0032993">
    <property type="term" value="C:protein-DNA complex"/>
    <property type="evidence" value="ECO:0007669"/>
    <property type="project" value="TreeGrafter"/>
</dbReference>
<dbReference type="InterPro" id="IPR011006">
    <property type="entry name" value="CheY-like_superfamily"/>
</dbReference>
<dbReference type="InterPro" id="IPR036388">
    <property type="entry name" value="WH-like_DNA-bd_sf"/>
</dbReference>
<proteinExistence type="predicted"/>
<evidence type="ECO:0000256" key="2">
    <source>
        <dbReference type="ARBA" id="ARBA00023012"/>
    </source>
</evidence>
<dbReference type="EMBL" id="CP001013">
    <property type="protein sequence ID" value="ACB33920.1"/>
    <property type="molecule type" value="Genomic_DNA"/>
</dbReference>
<evidence type="ECO:0000313" key="10">
    <source>
        <dbReference type="EMBL" id="ACB33920.1"/>
    </source>
</evidence>
<feature type="modified residue" description="4-aspartylphosphate" evidence="6">
    <location>
        <position position="64"/>
    </location>
</feature>
<dbReference type="SUPFAM" id="SSF46894">
    <property type="entry name" value="C-terminal effector domain of the bipartite response regulators"/>
    <property type="match status" value="1"/>
</dbReference>
<name>B1XXD9_LEPCP</name>
<feature type="domain" description="Response regulatory" evidence="8">
    <location>
        <begin position="15"/>
        <end position="133"/>
    </location>
</feature>
<dbReference type="Proteomes" id="UP000001693">
    <property type="component" value="Chromosome"/>
</dbReference>
<dbReference type="STRING" id="395495.Lcho_1653"/>
<dbReference type="Gene3D" id="1.10.10.10">
    <property type="entry name" value="Winged helix-like DNA-binding domain superfamily/Winged helix DNA-binding domain"/>
    <property type="match status" value="1"/>
</dbReference>
<gene>
    <name evidence="10" type="ordered locus">Lcho_1653</name>
</gene>
<evidence type="ECO:0000256" key="7">
    <source>
        <dbReference type="PROSITE-ProRule" id="PRU01091"/>
    </source>
</evidence>
<dbReference type="AlphaFoldDB" id="B1XXD9"/>
<dbReference type="SMART" id="SM00862">
    <property type="entry name" value="Trans_reg_C"/>
    <property type="match status" value="1"/>
</dbReference>
<dbReference type="PANTHER" id="PTHR48111:SF1">
    <property type="entry name" value="TWO-COMPONENT RESPONSE REGULATOR ORR33"/>
    <property type="match status" value="1"/>
</dbReference>
<evidence type="ECO:0000256" key="5">
    <source>
        <dbReference type="ARBA" id="ARBA00023163"/>
    </source>
</evidence>
<dbReference type="KEGG" id="lch:Lcho_1653"/>
<dbReference type="InterPro" id="IPR001789">
    <property type="entry name" value="Sig_transdc_resp-reg_receiver"/>
</dbReference>
<dbReference type="PANTHER" id="PTHR48111">
    <property type="entry name" value="REGULATOR OF RPOS"/>
    <property type="match status" value="1"/>
</dbReference>
<dbReference type="PROSITE" id="PS50110">
    <property type="entry name" value="RESPONSE_REGULATORY"/>
    <property type="match status" value="1"/>
</dbReference>
<dbReference type="SUPFAM" id="SSF52172">
    <property type="entry name" value="CheY-like"/>
    <property type="match status" value="1"/>
</dbReference>
<sequence>MQEPYSLPSRAPHRTLLLVIEEPAIRELLASSFRHAGFFPVLAASAADGHRLAGEVRPDVVLIDLDTPATATFSIDQLQAGRSQPAPLLSVLLTARPQACGAQGELCGGSSGALCIAKPYSPRELVARVLRELSTLNGRVQGRPSVRRLLRAGPLEIDPDQRRVTLRHAGGLVELDLAPTEIKLLGCLMAHPDRVLSRDQLLALVWGEDGTTDPRTVDQNIRRLRRCFEAAGAGELIRTVRGLGYRLTIAATPAATPGATAPR</sequence>
<dbReference type="GO" id="GO:0000976">
    <property type="term" value="F:transcription cis-regulatory region binding"/>
    <property type="evidence" value="ECO:0007669"/>
    <property type="project" value="TreeGrafter"/>
</dbReference>
<evidence type="ECO:0000256" key="3">
    <source>
        <dbReference type="ARBA" id="ARBA00023015"/>
    </source>
</evidence>
<evidence type="ECO:0000256" key="6">
    <source>
        <dbReference type="PROSITE-ProRule" id="PRU00169"/>
    </source>
</evidence>
<evidence type="ECO:0000256" key="1">
    <source>
        <dbReference type="ARBA" id="ARBA00022553"/>
    </source>
</evidence>
<organism evidence="10 11">
    <name type="scientific">Leptothrix cholodnii (strain ATCC 51168 / LMG 8142 / SP-6)</name>
    <name type="common">Leptothrix discophora (strain SP-6)</name>
    <dbReference type="NCBI Taxonomy" id="395495"/>
    <lineage>
        <taxon>Bacteria</taxon>
        <taxon>Pseudomonadati</taxon>
        <taxon>Pseudomonadota</taxon>
        <taxon>Betaproteobacteria</taxon>
        <taxon>Burkholderiales</taxon>
        <taxon>Sphaerotilaceae</taxon>
        <taxon>Leptothrix</taxon>
    </lineage>
</organism>
<keyword evidence="11" id="KW-1185">Reference proteome</keyword>
<feature type="DNA-binding region" description="OmpR/PhoB-type" evidence="7">
    <location>
        <begin position="147"/>
        <end position="249"/>
    </location>
</feature>
<keyword evidence="1 6" id="KW-0597">Phosphoprotein</keyword>
<dbReference type="InterPro" id="IPR016032">
    <property type="entry name" value="Sig_transdc_resp-reg_C-effctor"/>
</dbReference>
<dbReference type="Gene3D" id="3.40.50.2300">
    <property type="match status" value="1"/>
</dbReference>
<dbReference type="OrthoDB" id="8682711at2"/>
<evidence type="ECO:0000313" key="11">
    <source>
        <dbReference type="Proteomes" id="UP000001693"/>
    </source>
</evidence>